<dbReference type="EMBL" id="VSSQ01000895">
    <property type="protein sequence ID" value="MPM02773.1"/>
    <property type="molecule type" value="Genomic_DNA"/>
</dbReference>
<protein>
    <submittedName>
        <fullName evidence="2">D-aminoacylase</fullName>
        <ecNumber evidence="2">3.5.1.81</ecNumber>
    </submittedName>
</protein>
<dbReference type="Gene3D" id="2.30.40.10">
    <property type="entry name" value="Urease, subunit C, domain 1"/>
    <property type="match status" value="1"/>
</dbReference>
<dbReference type="InterPro" id="IPR023100">
    <property type="entry name" value="D-aminoacylase_insert_dom_sf"/>
</dbReference>
<dbReference type="Pfam" id="PF07969">
    <property type="entry name" value="Amidohydro_3"/>
    <property type="match status" value="1"/>
</dbReference>
<name>A0A644WK30_9ZZZZ</name>
<dbReference type="AlphaFoldDB" id="A0A644WK30"/>
<dbReference type="Gene3D" id="3.30.1490.130">
    <property type="entry name" value="D-aminoacylase. Domain 3"/>
    <property type="match status" value="1"/>
</dbReference>
<feature type="domain" description="Amidohydrolase 3" evidence="1">
    <location>
        <begin position="44"/>
        <end position="512"/>
    </location>
</feature>
<dbReference type="GO" id="GO:0047420">
    <property type="term" value="F:N-acyl-D-amino-acid deacylase activity"/>
    <property type="evidence" value="ECO:0007669"/>
    <property type="project" value="UniProtKB-EC"/>
</dbReference>
<gene>
    <name evidence="2" type="primary">dan_4</name>
    <name evidence="2" type="ORF">SDC9_49028</name>
</gene>
<dbReference type="InterPro" id="IPR011059">
    <property type="entry name" value="Metal-dep_hydrolase_composite"/>
</dbReference>
<comment type="caution">
    <text evidence="2">The sequence shown here is derived from an EMBL/GenBank/DDBJ whole genome shotgun (WGS) entry which is preliminary data.</text>
</comment>
<dbReference type="PANTHER" id="PTHR11647">
    <property type="entry name" value="HYDRANTOINASE/DIHYDROPYRIMIDINASE FAMILY MEMBER"/>
    <property type="match status" value="1"/>
</dbReference>
<dbReference type="PANTHER" id="PTHR11647:SF1">
    <property type="entry name" value="COLLAPSIN RESPONSE MEDIATOR PROTEIN"/>
    <property type="match status" value="1"/>
</dbReference>
<dbReference type="InterPro" id="IPR032466">
    <property type="entry name" value="Metal_Hydrolase"/>
</dbReference>
<dbReference type="EC" id="3.5.1.81" evidence="2"/>
<dbReference type="GO" id="GO:0005829">
    <property type="term" value="C:cytosol"/>
    <property type="evidence" value="ECO:0007669"/>
    <property type="project" value="TreeGrafter"/>
</dbReference>
<dbReference type="SUPFAM" id="SSF51556">
    <property type="entry name" value="Metallo-dependent hydrolases"/>
    <property type="match status" value="1"/>
</dbReference>
<organism evidence="2">
    <name type="scientific">bioreactor metagenome</name>
    <dbReference type="NCBI Taxonomy" id="1076179"/>
    <lineage>
        <taxon>unclassified sequences</taxon>
        <taxon>metagenomes</taxon>
        <taxon>ecological metagenomes</taxon>
    </lineage>
</organism>
<proteinExistence type="predicted"/>
<accession>A0A644WK30</accession>
<evidence type="ECO:0000313" key="2">
    <source>
        <dbReference type="EMBL" id="MPM02773.1"/>
    </source>
</evidence>
<dbReference type="InterPro" id="IPR013108">
    <property type="entry name" value="Amidohydro_3"/>
</dbReference>
<dbReference type="CDD" id="cd01297">
    <property type="entry name" value="D-aminoacylase"/>
    <property type="match status" value="1"/>
</dbReference>
<dbReference type="GO" id="GO:0016812">
    <property type="term" value="F:hydrolase activity, acting on carbon-nitrogen (but not peptide) bonds, in cyclic amides"/>
    <property type="evidence" value="ECO:0007669"/>
    <property type="project" value="TreeGrafter"/>
</dbReference>
<sequence length="530" mass="58195">MLDLVIKNALVVDGTGERKPFPADVGVQGGKIALVGTIDQEAAKVTDAAGLALAPGFIDMHSHTDLEYFREKPSDAKIRQGITTEVLGQDGLGAAPVGGENLQIVKDLLAGLDGIIPDEKWTWKTFPEYLGALERRGLNNNAAVLLCHGPVRIAALGMEERAATPAELRNMKALVRESMEEGAFGLSTGLIYPPCPYGDTEELIGLNREVGAKGGIFVVHQRDEGYYLSRSFDEVSRISLESGAHLEVSHLQAYGRVNWPIMDEVMEKAERMVEKGGSISWDRYPYLAGCTVLTAVLPNWTFNEGTAALVRNLRKPEFRARVHADFTKGLDVWHNRQISVGWENIVVTAVQLGENKWMEGLSCRAIADRLGKDPIDMVMDLLADEKLAVTMISFYGSDTVLEKVLGHPRGTVGSDGIFGGKPHPRLYGAYPCFFRRFVREKPFFTLEEAVRKVTSFPASILGIPDRGRIEEGCWADMVIFDPDKIADRSTYDIPEAYPEGIPHVFVNGTAVVEEGETVTCTPGKVLRHGK</sequence>
<dbReference type="InterPro" id="IPR050378">
    <property type="entry name" value="Metallo-dep_Hydrolases_sf"/>
</dbReference>
<dbReference type="Gene3D" id="3.20.20.140">
    <property type="entry name" value="Metal-dependent hydrolases"/>
    <property type="match status" value="1"/>
</dbReference>
<reference evidence="2" key="1">
    <citation type="submission" date="2019-08" db="EMBL/GenBank/DDBJ databases">
        <authorList>
            <person name="Kucharzyk K."/>
            <person name="Murdoch R.W."/>
            <person name="Higgins S."/>
            <person name="Loffler F."/>
        </authorList>
    </citation>
    <scope>NUCLEOTIDE SEQUENCE</scope>
</reference>
<evidence type="ECO:0000259" key="1">
    <source>
        <dbReference type="Pfam" id="PF07969"/>
    </source>
</evidence>
<dbReference type="SUPFAM" id="SSF51338">
    <property type="entry name" value="Composite domain of metallo-dependent hydrolases"/>
    <property type="match status" value="1"/>
</dbReference>
<keyword evidence="2" id="KW-0378">Hydrolase</keyword>